<gene>
    <name evidence="2" type="ORF">BCR25_10145</name>
</gene>
<dbReference type="OrthoDB" id="2170790at2"/>
<keyword evidence="3" id="KW-1185">Reference proteome</keyword>
<comment type="caution">
    <text evidence="2">The sequence shown here is derived from an EMBL/GenBank/DDBJ whole genome shotgun (WGS) entry which is preliminary data.</text>
</comment>
<accession>A0A1E5GB85</accession>
<dbReference type="RefSeq" id="WP_069664608.1">
    <property type="nucleotide sequence ID" value="NZ_JBHUJJ010000001.1"/>
</dbReference>
<evidence type="ECO:0000313" key="2">
    <source>
        <dbReference type="EMBL" id="OEG09855.1"/>
    </source>
</evidence>
<name>A0A1E5GB85_9ENTE</name>
<organism evidence="2 3">
    <name type="scientific">Enterococcus termitis</name>
    <dbReference type="NCBI Taxonomy" id="332950"/>
    <lineage>
        <taxon>Bacteria</taxon>
        <taxon>Bacillati</taxon>
        <taxon>Bacillota</taxon>
        <taxon>Bacilli</taxon>
        <taxon>Lactobacillales</taxon>
        <taxon>Enterococcaceae</taxon>
        <taxon>Enterococcus</taxon>
    </lineage>
</organism>
<proteinExistence type="predicted"/>
<dbReference type="AlphaFoldDB" id="A0A1E5GB85"/>
<protein>
    <submittedName>
        <fullName evidence="2">Uncharacterized protein</fullName>
    </submittedName>
</protein>
<evidence type="ECO:0000313" key="3">
    <source>
        <dbReference type="Proteomes" id="UP000095094"/>
    </source>
</evidence>
<evidence type="ECO:0000256" key="1">
    <source>
        <dbReference type="SAM" id="Phobius"/>
    </source>
</evidence>
<keyword evidence="1" id="KW-1133">Transmembrane helix</keyword>
<keyword evidence="1" id="KW-0812">Transmembrane</keyword>
<dbReference type="Proteomes" id="UP000095094">
    <property type="component" value="Unassembled WGS sequence"/>
</dbReference>
<reference evidence="3" key="1">
    <citation type="submission" date="2016-09" db="EMBL/GenBank/DDBJ databases">
        <authorList>
            <person name="Gulvik C.A."/>
        </authorList>
    </citation>
    <scope>NUCLEOTIDE SEQUENCE [LARGE SCALE GENOMIC DNA]</scope>
    <source>
        <strain evidence="3">LMG 8895</strain>
    </source>
</reference>
<keyword evidence="1" id="KW-0472">Membrane</keyword>
<feature type="transmembrane region" description="Helical" evidence="1">
    <location>
        <begin position="12"/>
        <end position="34"/>
    </location>
</feature>
<dbReference type="EMBL" id="MIJY01000044">
    <property type="protein sequence ID" value="OEG09855.1"/>
    <property type="molecule type" value="Genomic_DNA"/>
</dbReference>
<sequence>MNKKKYLYIKRYTQGIFLGVSIVGSLFFSTHYLAKEGKHSQINSQKVNEAPKNRHTIQMTNTPIIENQNETVPYANLNTGFKDSFQELSADEDVLHIHTKGKSSFSAGVSAQYKQEIFIDKEITAEFFSTPNFEKYIRGTVTRPSGLGSATKSIEKDVWGKKVSVFNSETMNYDREGQKIVYKTPNYTTNVSSVVIETNVFIDLGKWRKDTGRLVERESNYVIRSRTSSADWLTIGGKGSIVSVVSGETILDSWIENPVEETTLQRLKEEPSYYYGNGLQDEVNEHPTNYFVELLVNGKVYKELTMKEDGSWGFDFDDQLTKTDIVSARVKGIEKNSNGNGVRNIKYSDEIVTVDETDIIPWEKWNVEAPKLIQAHEDELIIQGSTPNQNHQLNRTYKLSVALNGKEIYKKENLKDDTDILIPYIKGLVKGDKIEAMIVGSEEGKPDKTSTTTEMIVSSENKDDYDEWEVLAPVLQTDSLNEDSTKIKGQVPVQNRTAQRYYDLLLYVNDELVTIQSSIDVSLKPYPFEVDVTALNVGDKVVAKVVGHQDDKESKSAETKAVIIDSTDYQSWQINAPTLNSVTDTDRVLTGEIGEQDLGYERTYTLVAAINGAQFCELEVEPSQEFTVELPTDIVLTEKDQVSVTLIGKQPKRENKYSEEVVQLVEDATHYDEWIVNEASVEEVYEHQHQIKGHISAQSTEYDRTYELLIKVNNEEVASNAVLSDSDYSVTLSDDIDLQENDLITVEIIGHQNEKADKTSEPTELTVAKKISPTTSKFERGYWEDYGLVYEGLIENEDWDLSDPSKIVKTVSLVEANSGKKIEHISAQNTDWYQTDRYNGYQFIIDNDTLGQLETGSYTIFMAVAIDGVTVDETELTLEQMVSRMGLIHENYADLEQVVIKGNIVKPEVIKQRPSISIIKDIDTEVQLLNKYWNKQNQLVFEGYFQTDIDLSAAKKYLEIMDESGTVVYTKESLAAAPTSWGVSTGISDDISFQAIIPQEFTDQRNYFYQVSVEDQEGNKLLQSAIK</sequence>